<evidence type="ECO:0000256" key="1">
    <source>
        <dbReference type="SAM" id="MobiDB-lite"/>
    </source>
</evidence>
<dbReference type="EMBL" id="CAJNRE010017625">
    <property type="protein sequence ID" value="CAF2156263.1"/>
    <property type="molecule type" value="Genomic_DNA"/>
</dbReference>
<evidence type="ECO:0000313" key="2">
    <source>
        <dbReference type="EMBL" id="CAF2156263.1"/>
    </source>
</evidence>
<dbReference type="Gene3D" id="2.20.25.240">
    <property type="match status" value="1"/>
</dbReference>
<sequence length="353" mass="41264">MYSIVKTQKGSTTIYYQQNYFRLQKTNKNGSNRWVCTNRQCSSSLILKKGLLQKVRGSHSHSNIKHSLPIIKKIAEIRQEVCNSPSKPIPQIYNDAVSQYRQHNGTAESVPIFDIIRSALYRDRATVLPKLPVTLNDFIIPEIFTKNLYNEKMLFCDQNQTLRILGFASLSALKELDLHDELKRDDVKREVANILSLPLLPPSKIIAAFYDSSDVLFSINSNFETFISYVEKNYIISPKFQIINWNHYDTLCIRPTTNNHRLIAKPNIWKWIMHIQKDDEQTIFRSEQEKNQHRTTRPRKNKNVKHDMRLDDLKAAFENHSIDIIQYQKKLRIISYSYITALENTLNNTDETS</sequence>
<comment type="caution">
    <text evidence="2">The sequence shown here is derived from an EMBL/GenBank/DDBJ whole genome shotgun (WGS) entry which is preliminary data.</text>
</comment>
<evidence type="ECO:0008006" key="4">
    <source>
        <dbReference type="Google" id="ProtNLM"/>
    </source>
</evidence>
<accession>A0A816YA50</accession>
<gene>
    <name evidence="2" type="ORF">MBJ925_LOCUS32290</name>
</gene>
<dbReference type="AlphaFoldDB" id="A0A816YA50"/>
<dbReference type="Proteomes" id="UP000663824">
    <property type="component" value="Unassembled WGS sequence"/>
</dbReference>
<feature type="compositionally biased region" description="Basic residues" evidence="1">
    <location>
        <begin position="293"/>
        <end position="303"/>
    </location>
</feature>
<organism evidence="2 3">
    <name type="scientific">Rotaria magnacalcarata</name>
    <dbReference type="NCBI Taxonomy" id="392030"/>
    <lineage>
        <taxon>Eukaryota</taxon>
        <taxon>Metazoa</taxon>
        <taxon>Spiralia</taxon>
        <taxon>Gnathifera</taxon>
        <taxon>Rotifera</taxon>
        <taxon>Eurotatoria</taxon>
        <taxon>Bdelloidea</taxon>
        <taxon>Philodinida</taxon>
        <taxon>Philodinidae</taxon>
        <taxon>Rotaria</taxon>
    </lineage>
</organism>
<name>A0A816YA50_9BILA</name>
<feature type="region of interest" description="Disordered" evidence="1">
    <location>
        <begin position="286"/>
        <end position="305"/>
    </location>
</feature>
<proteinExistence type="predicted"/>
<reference evidence="2" key="1">
    <citation type="submission" date="2021-02" db="EMBL/GenBank/DDBJ databases">
        <authorList>
            <person name="Nowell W R."/>
        </authorList>
    </citation>
    <scope>NUCLEOTIDE SEQUENCE</scope>
</reference>
<evidence type="ECO:0000313" key="3">
    <source>
        <dbReference type="Proteomes" id="UP000663824"/>
    </source>
</evidence>
<protein>
    <recommendedName>
        <fullName evidence="4">FLYWCH-type domain-containing protein</fullName>
    </recommendedName>
</protein>